<reference evidence="3" key="1">
    <citation type="submission" date="2016-11" db="EMBL/GenBank/DDBJ databases">
        <authorList>
            <person name="Varghese N."/>
            <person name="Submissions S."/>
        </authorList>
    </citation>
    <scope>NUCLEOTIDE SEQUENCE [LARGE SCALE GENOMIC DNA]</scope>
    <source>
        <strain evidence="3">DSM 100566</strain>
    </source>
</reference>
<dbReference type="EMBL" id="FQUV01000003">
    <property type="protein sequence ID" value="SHE97211.1"/>
    <property type="molecule type" value="Genomic_DNA"/>
</dbReference>
<keyword evidence="1" id="KW-1133">Transmembrane helix</keyword>
<name>A0A1M4XUP6_9RHOB</name>
<feature type="transmembrane region" description="Helical" evidence="1">
    <location>
        <begin position="45"/>
        <end position="63"/>
    </location>
</feature>
<evidence type="ECO:0000313" key="3">
    <source>
        <dbReference type="Proteomes" id="UP000184144"/>
    </source>
</evidence>
<proteinExistence type="predicted"/>
<dbReference type="AlphaFoldDB" id="A0A1M4XUP6"/>
<dbReference type="Proteomes" id="UP000184144">
    <property type="component" value="Unassembled WGS sequence"/>
</dbReference>
<gene>
    <name evidence="2" type="ORF">SAMN05444273_103310</name>
</gene>
<accession>A0A1M4XUP6</accession>
<feature type="transmembrane region" description="Helical" evidence="1">
    <location>
        <begin position="20"/>
        <end position="39"/>
    </location>
</feature>
<sequence>MITRDNRPSRLVLDQKPGMVAWFLAAFVLAWVYISITILKSGDPIGWIFLAAVIIPLFFLTFVERQTLTLDRDADALILTRQTIFKKRQMIDELGLVRGARIRWRGQGSTRSGRLVLQRDTGPLEFGSPQPQSRARSLAREVNAWLDSKGPTA</sequence>
<evidence type="ECO:0000256" key="1">
    <source>
        <dbReference type="SAM" id="Phobius"/>
    </source>
</evidence>
<protein>
    <submittedName>
        <fullName evidence="2">Uncharacterized protein</fullName>
    </submittedName>
</protein>
<keyword evidence="1" id="KW-0812">Transmembrane</keyword>
<organism evidence="2 3">
    <name type="scientific">Litoreibacter ascidiaceicola</name>
    <dbReference type="NCBI Taxonomy" id="1486859"/>
    <lineage>
        <taxon>Bacteria</taxon>
        <taxon>Pseudomonadati</taxon>
        <taxon>Pseudomonadota</taxon>
        <taxon>Alphaproteobacteria</taxon>
        <taxon>Rhodobacterales</taxon>
        <taxon>Roseobacteraceae</taxon>
        <taxon>Litoreibacter</taxon>
    </lineage>
</organism>
<keyword evidence="1" id="KW-0472">Membrane</keyword>
<evidence type="ECO:0000313" key="2">
    <source>
        <dbReference type="EMBL" id="SHE97211.1"/>
    </source>
</evidence>
<keyword evidence="3" id="KW-1185">Reference proteome</keyword>
<dbReference type="STRING" id="1486859.SAMN05444273_103310"/>